<gene>
    <name evidence="2" type="ORF">rosag_15870</name>
</gene>
<dbReference type="Proteomes" id="UP001161325">
    <property type="component" value="Unassembled WGS sequence"/>
</dbReference>
<dbReference type="AlphaFoldDB" id="A0AA37Q2A7"/>
<feature type="region of interest" description="Disordered" evidence="1">
    <location>
        <begin position="415"/>
        <end position="454"/>
    </location>
</feature>
<feature type="compositionally biased region" description="Low complexity" evidence="1">
    <location>
        <begin position="415"/>
        <end position="432"/>
    </location>
</feature>
<keyword evidence="3" id="KW-1185">Reference proteome</keyword>
<accession>A0AA37Q2A7</accession>
<evidence type="ECO:0000256" key="1">
    <source>
        <dbReference type="SAM" id="MobiDB-lite"/>
    </source>
</evidence>
<proteinExistence type="predicted"/>
<name>A0AA37Q2A7_9BACT</name>
<evidence type="ECO:0000313" key="3">
    <source>
        <dbReference type="Proteomes" id="UP001161325"/>
    </source>
</evidence>
<dbReference type="EMBL" id="BRXS01000002">
    <property type="protein sequence ID" value="GLC25074.1"/>
    <property type="molecule type" value="Genomic_DNA"/>
</dbReference>
<dbReference type="RefSeq" id="WP_284349515.1">
    <property type="nucleotide sequence ID" value="NZ_BRXS01000002.1"/>
</dbReference>
<evidence type="ECO:0000313" key="2">
    <source>
        <dbReference type="EMBL" id="GLC25074.1"/>
    </source>
</evidence>
<reference evidence="2" key="1">
    <citation type="submission" date="2022-08" db="EMBL/GenBank/DDBJ databases">
        <title>Draft genome sequencing of Roseisolibacter agri AW1220.</title>
        <authorList>
            <person name="Tobiishi Y."/>
            <person name="Tonouchi A."/>
        </authorList>
    </citation>
    <scope>NUCLEOTIDE SEQUENCE</scope>
    <source>
        <strain evidence="2">AW1220</strain>
    </source>
</reference>
<dbReference type="Pfam" id="PF06074">
    <property type="entry name" value="Portal_Mu"/>
    <property type="match status" value="1"/>
</dbReference>
<protein>
    <submittedName>
        <fullName evidence="2">Uncharacterized protein</fullName>
    </submittedName>
</protein>
<organism evidence="2 3">
    <name type="scientific">Roseisolibacter agri</name>
    <dbReference type="NCBI Taxonomy" id="2014610"/>
    <lineage>
        <taxon>Bacteria</taxon>
        <taxon>Pseudomonadati</taxon>
        <taxon>Gemmatimonadota</taxon>
        <taxon>Gemmatimonadia</taxon>
        <taxon>Gemmatimonadales</taxon>
        <taxon>Gemmatimonadaceae</taxon>
        <taxon>Roseisolibacter</taxon>
    </lineage>
</organism>
<dbReference type="InterPro" id="IPR009279">
    <property type="entry name" value="Portal_Mu"/>
</dbReference>
<sequence length="750" mass="80376">MATRKSLAPIAATGTTTINREVVGDEYVSALQDLPSRMRTYTKMRRGDGAVHTALMALEKPILGARWDVAGNDDVAQACREELFSADRGAAHDPSLFEQVLTHLLTYLQYGFAAAEPVWALGDDQRIHCSALTIIRQESVRTFRLKAGTGELEHLVQYTQALDESVRDIDVPAERLMLAVHAREGADYSGVSLIRPCYRAWLERDTIRKTRLWHHDRFGAGTPVAEYPQGAGDDDKDAVDEALADFRAGARTYLAVPHGTKLQLIGGQNTGTGPTEELAALAAEIAKTTLSQVTELGTSGNGGNRALGNTFATLLRAGLQGYAEYLAKVIRRGIVQPFVRWNFGESTPIPELTVSVTLTGVLELLEAITAAVAAGLHLEPEDIAALRDELELPEIPLEELKQRLEARKAEAADLAAAKARQVPAPGQKGAPPKGDPESKPTTLADPAEDRALDYRGRPRGARVVALEEQILKPRGLGEQLDREAVRAGADVLDELRAIDRVLVDQVRTLAAAGGDALTARVQSIDVPKSNLTRLQAALARAAERAQQVGFEAVLAELERQGLDTTQPTPRLFTDRLRSALRRLLADDSLWGGLAAMLRALVGLYASREAAQRATAAQAAALQAVTAAAPQAAAAGAAAVDATAVAQRVADTLAERAAAAVEARVSEVVNVAFGQGRQQAAQAFGRAIERQVRSEALDAHTCEHCARHDGDDYAFGDPMAPELPDPNCAGGMRCRGVWMYLLAADAPRRAA</sequence>
<comment type="caution">
    <text evidence="2">The sequence shown here is derived from an EMBL/GenBank/DDBJ whole genome shotgun (WGS) entry which is preliminary data.</text>
</comment>